<evidence type="ECO:0000256" key="2">
    <source>
        <dbReference type="ARBA" id="ARBA00006171"/>
    </source>
</evidence>
<keyword evidence="6" id="KW-1185">Reference proteome</keyword>
<keyword evidence="5" id="KW-0378">Hydrolase</keyword>
<dbReference type="PANTHER" id="PTHR46193">
    <property type="entry name" value="6-PHOSPHOGLUCONATE PHOSPHATASE"/>
    <property type="match status" value="1"/>
</dbReference>
<accession>A0A1Y5TKU9</accession>
<dbReference type="InterPro" id="IPR006439">
    <property type="entry name" value="HAD-SF_hydro_IA"/>
</dbReference>
<dbReference type="SFLD" id="SFLDG01129">
    <property type="entry name" value="C1.5:_HAD__Beta-PGM__Phosphata"/>
    <property type="match status" value="1"/>
</dbReference>
<sequence>MMIDLVIFDCDGVLVDSEAISSEVLIDVLSHIGIELTPEFVRQNCLGRSFPTVAASIRARADRALPDDFEERYRRRLFKRYETDLKVTPGLKSVLSRLVVPCCVATSSSPPRVGRTLHMTGLSSFFGDRVFTASQVARGKPAPDLFLLAAERMVADPARTLVIEDSGPGLAAGFAAGMQVALYAGGSHLIGADLTDWEDIDILGSWADFPPELLSSYPTGTIQ</sequence>
<dbReference type="InterPro" id="IPR036412">
    <property type="entry name" value="HAD-like_sf"/>
</dbReference>
<evidence type="ECO:0000313" key="5">
    <source>
        <dbReference type="EMBL" id="SLN65931.1"/>
    </source>
</evidence>
<dbReference type="Proteomes" id="UP000193900">
    <property type="component" value="Unassembled WGS sequence"/>
</dbReference>
<comment type="cofactor">
    <cofactor evidence="1">
        <name>Mg(2+)</name>
        <dbReference type="ChEBI" id="CHEBI:18420"/>
    </cofactor>
</comment>
<reference evidence="5 6" key="1">
    <citation type="submission" date="2017-03" db="EMBL/GenBank/DDBJ databases">
        <authorList>
            <person name="Afonso C.L."/>
            <person name="Miller P.J."/>
            <person name="Scott M.A."/>
            <person name="Spackman E."/>
            <person name="Goraichik I."/>
            <person name="Dimitrov K.M."/>
            <person name="Suarez D.L."/>
            <person name="Swayne D.E."/>
        </authorList>
    </citation>
    <scope>NUCLEOTIDE SEQUENCE [LARGE SCALE GENOMIC DNA]</scope>
    <source>
        <strain evidence="5 6">CECT 7023</strain>
    </source>
</reference>
<dbReference type="InterPro" id="IPR023214">
    <property type="entry name" value="HAD_sf"/>
</dbReference>
<dbReference type="Pfam" id="PF00702">
    <property type="entry name" value="Hydrolase"/>
    <property type="match status" value="1"/>
</dbReference>
<dbReference type="PANTHER" id="PTHR46193:SF10">
    <property type="entry name" value="6-PHOSPHOGLUCONATE PHOSPHATASE"/>
    <property type="match status" value="1"/>
</dbReference>
<proteinExistence type="inferred from homology"/>
<gene>
    <name evidence="5" type="primary">yieH</name>
    <name evidence="5" type="ORF">ROA7023_03110</name>
</gene>
<dbReference type="SFLD" id="SFLDS00003">
    <property type="entry name" value="Haloacid_Dehalogenase"/>
    <property type="match status" value="1"/>
</dbReference>
<dbReference type="SUPFAM" id="SSF56784">
    <property type="entry name" value="HAD-like"/>
    <property type="match status" value="1"/>
</dbReference>
<dbReference type="InterPro" id="IPR023198">
    <property type="entry name" value="PGP-like_dom2"/>
</dbReference>
<dbReference type="RefSeq" id="WP_085879914.1">
    <property type="nucleotide sequence ID" value="NZ_FWFZ01000018.1"/>
</dbReference>
<organism evidence="5 6">
    <name type="scientific">Roseisalinus antarcticus</name>
    <dbReference type="NCBI Taxonomy" id="254357"/>
    <lineage>
        <taxon>Bacteria</taxon>
        <taxon>Pseudomonadati</taxon>
        <taxon>Pseudomonadota</taxon>
        <taxon>Alphaproteobacteria</taxon>
        <taxon>Rhodobacterales</taxon>
        <taxon>Roseobacteraceae</taxon>
        <taxon>Roseisalinus</taxon>
    </lineage>
</organism>
<dbReference type="InterPro" id="IPR051600">
    <property type="entry name" value="Beta-PGM-like"/>
</dbReference>
<keyword evidence="3" id="KW-0479">Metal-binding</keyword>
<dbReference type="EC" id="3.1.3.-" evidence="5"/>
<evidence type="ECO:0000256" key="1">
    <source>
        <dbReference type="ARBA" id="ARBA00001946"/>
    </source>
</evidence>
<dbReference type="GO" id="GO:0016787">
    <property type="term" value="F:hydrolase activity"/>
    <property type="evidence" value="ECO:0007669"/>
    <property type="project" value="UniProtKB-KW"/>
</dbReference>
<evidence type="ECO:0000313" key="6">
    <source>
        <dbReference type="Proteomes" id="UP000193900"/>
    </source>
</evidence>
<dbReference type="AlphaFoldDB" id="A0A1Y5TKU9"/>
<protein>
    <submittedName>
        <fullName evidence="5">6-phosphogluconate phosphatase</fullName>
        <ecNumber evidence="5">3.1.3.-</ecNumber>
    </submittedName>
</protein>
<dbReference type="NCBIfam" id="TIGR01509">
    <property type="entry name" value="HAD-SF-IA-v3"/>
    <property type="match status" value="1"/>
</dbReference>
<dbReference type="Gene3D" id="3.40.50.1000">
    <property type="entry name" value="HAD superfamily/HAD-like"/>
    <property type="match status" value="1"/>
</dbReference>
<dbReference type="OrthoDB" id="9797743at2"/>
<dbReference type="EMBL" id="FWFZ01000018">
    <property type="protein sequence ID" value="SLN65931.1"/>
    <property type="molecule type" value="Genomic_DNA"/>
</dbReference>
<name>A0A1Y5TKU9_9RHOB</name>
<evidence type="ECO:0000256" key="4">
    <source>
        <dbReference type="ARBA" id="ARBA00022842"/>
    </source>
</evidence>
<dbReference type="Gene3D" id="1.10.150.240">
    <property type="entry name" value="Putative phosphatase, domain 2"/>
    <property type="match status" value="1"/>
</dbReference>
<evidence type="ECO:0000256" key="3">
    <source>
        <dbReference type="ARBA" id="ARBA00022723"/>
    </source>
</evidence>
<dbReference type="GO" id="GO:0046872">
    <property type="term" value="F:metal ion binding"/>
    <property type="evidence" value="ECO:0007669"/>
    <property type="project" value="UniProtKB-KW"/>
</dbReference>
<keyword evidence="4" id="KW-0460">Magnesium</keyword>
<comment type="similarity">
    <text evidence="2">Belongs to the HAD-like hydrolase superfamily. CbbY/CbbZ/Gph/YieH family.</text>
</comment>
<dbReference type="CDD" id="cd07526">
    <property type="entry name" value="HAD_BPGM_like"/>
    <property type="match status" value="1"/>
</dbReference>